<dbReference type="EMBL" id="SMZJ02000004">
    <property type="protein sequence ID" value="TWO32562.1"/>
    <property type="molecule type" value="Genomic_DNA"/>
</dbReference>
<gene>
    <name evidence="1" type="ORF">E1J38_006720</name>
</gene>
<reference evidence="1 2" key="1">
    <citation type="submission" date="2019-03" db="EMBL/GenBank/DDBJ databases">
        <authorList>
            <person name="Zhong Y.L."/>
        </authorList>
    </citation>
    <scope>NUCLEOTIDE SEQUENCE [LARGE SCALE GENOMIC DNA]</scope>
    <source>
        <strain evidence="1 2">W255</strain>
    </source>
</reference>
<name>A0A562YE41_9FLAO</name>
<protein>
    <submittedName>
        <fullName evidence="1">Uncharacterized protein</fullName>
    </submittedName>
</protein>
<dbReference type="AlphaFoldDB" id="A0A562YE41"/>
<evidence type="ECO:0000313" key="1">
    <source>
        <dbReference type="EMBL" id="TWO32562.1"/>
    </source>
</evidence>
<reference evidence="1 2" key="2">
    <citation type="submission" date="2019-07" db="EMBL/GenBank/DDBJ databases">
        <title>Seonamhaeicola sp. W255 draft genome.</title>
        <authorList>
            <person name="Zhang X.-Y."/>
            <person name="Zhang R."/>
            <person name="Zhong Y.-L."/>
            <person name="Du Z.-J."/>
        </authorList>
    </citation>
    <scope>NUCLEOTIDE SEQUENCE [LARGE SCALE GENOMIC DNA]</scope>
    <source>
        <strain evidence="1 2">W255</strain>
    </source>
</reference>
<organism evidence="1 2">
    <name type="scientific">Seonamhaeicola sediminis</name>
    <dbReference type="NCBI Taxonomy" id="2528206"/>
    <lineage>
        <taxon>Bacteria</taxon>
        <taxon>Pseudomonadati</taxon>
        <taxon>Bacteroidota</taxon>
        <taxon>Flavobacteriia</taxon>
        <taxon>Flavobacteriales</taxon>
        <taxon>Flavobacteriaceae</taxon>
    </lineage>
</organism>
<comment type="caution">
    <text evidence="1">The sequence shown here is derived from an EMBL/GenBank/DDBJ whole genome shotgun (WGS) entry which is preliminary data.</text>
</comment>
<dbReference type="Proteomes" id="UP000295814">
    <property type="component" value="Unassembled WGS sequence"/>
</dbReference>
<accession>A0A562YE41</accession>
<proteinExistence type="predicted"/>
<dbReference type="RefSeq" id="WP_133355285.1">
    <property type="nucleotide sequence ID" value="NZ_SMZJ02000004.1"/>
</dbReference>
<keyword evidence="2" id="KW-1185">Reference proteome</keyword>
<sequence>MKIKMKSILKLTTVTLVLILFNCKNETVQIEYQYTDKPLSLSCNNLDAKLYLEALYSFEDDILNFYGKNRRNTNATPSLTMAYNQFVRNAISGRVPYQSVVSAHTIRVFEALKQDKTLWDSENTKSHLNYSSPLIDCIANNINDDNLKTTFNALLSINDLSPKLFGAPLTSKYRNALNDKYLASYIAFDLYYSKLFDIDLSMVNLEKPEAKVDFNNVPSQNDPHAGHNH</sequence>
<evidence type="ECO:0000313" key="2">
    <source>
        <dbReference type="Proteomes" id="UP000295814"/>
    </source>
</evidence>
<dbReference type="OrthoDB" id="1138655at2"/>